<dbReference type="GO" id="GO:0006950">
    <property type="term" value="P:response to stress"/>
    <property type="evidence" value="ECO:0007669"/>
    <property type="project" value="UniProtKB-ARBA"/>
</dbReference>
<dbReference type="SUPFAM" id="SSF55729">
    <property type="entry name" value="Acyl-CoA N-acyltransferases (Nat)"/>
    <property type="match status" value="1"/>
</dbReference>
<accession>A0A6J6J4C3</accession>
<dbReference type="PANTHER" id="PTHR43415:SF3">
    <property type="entry name" value="GNAT-FAMILY ACETYLTRANSFERASE"/>
    <property type="match status" value="1"/>
</dbReference>
<evidence type="ECO:0000313" key="2">
    <source>
        <dbReference type="EMBL" id="CAB4631690.1"/>
    </source>
</evidence>
<name>A0A6J6J4C3_9ZZZZ</name>
<dbReference type="PANTHER" id="PTHR43415">
    <property type="entry name" value="SPERMIDINE N(1)-ACETYLTRANSFERASE"/>
    <property type="match status" value="1"/>
</dbReference>
<dbReference type="InterPro" id="IPR016181">
    <property type="entry name" value="Acyl_CoA_acyltransferase"/>
</dbReference>
<dbReference type="Gene3D" id="3.30.2010.10">
    <property type="entry name" value="Metalloproteases ('zincins'), catalytic domain"/>
    <property type="match status" value="1"/>
</dbReference>
<feature type="domain" description="N-acetyltransferase" evidence="1">
    <location>
        <begin position="17"/>
        <end position="174"/>
    </location>
</feature>
<dbReference type="Pfam" id="PF10263">
    <property type="entry name" value="SprT-like"/>
    <property type="match status" value="1"/>
</dbReference>
<protein>
    <submittedName>
        <fullName evidence="2">Unannotated protein</fullName>
    </submittedName>
</protein>
<proteinExistence type="predicted"/>
<dbReference type="InterPro" id="IPR000182">
    <property type="entry name" value="GNAT_dom"/>
</dbReference>
<dbReference type="Pfam" id="PF13302">
    <property type="entry name" value="Acetyltransf_3"/>
    <property type="match status" value="1"/>
</dbReference>
<dbReference type="PROSITE" id="PS51186">
    <property type="entry name" value="GNAT"/>
    <property type="match status" value="1"/>
</dbReference>
<gene>
    <name evidence="2" type="ORF">UFOPK2001_00560</name>
</gene>
<organism evidence="2">
    <name type="scientific">freshwater metagenome</name>
    <dbReference type="NCBI Taxonomy" id="449393"/>
    <lineage>
        <taxon>unclassified sequences</taxon>
        <taxon>metagenomes</taxon>
        <taxon>ecological metagenomes</taxon>
    </lineage>
</organism>
<dbReference type="GO" id="GO:0016747">
    <property type="term" value="F:acyltransferase activity, transferring groups other than amino-acyl groups"/>
    <property type="evidence" value="ECO:0007669"/>
    <property type="project" value="InterPro"/>
</dbReference>
<dbReference type="InterPro" id="IPR006640">
    <property type="entry name" value="SprT-like_domain"/>
</dbReference>
<dbReference type="Gene3D" id="3.40.630.30">
    <property type="match status" value="1"/>
</dbReference>
<reference evidence="2" key="1">
    <citation type="submission" date="2020-05" db="EMBL/GenBank/DDBJ databases">
        <authorList>
            <person name="Chiriac C."/>
            <person name="Salcher M."/>
            <person name="Ghai R."/>
            <person name="Kavagutti S V."/>
        </authorList>
    </citation>
    <scope>NUCLEOTIDE SEQUENCE</scope>
</reference>
<dbReference type="EMBL" id="CAEZVN010000040">
    <property type="protein sequence ID" value="CAB4631690.1"/>
    <property type="molecule type" value="Genomic_DNA"/>
</dbReference>
<evidence type="ECO:0000259" key="1">
    <source>
        <dbReference type="PROSITE" id="PS51186"/>
    </source>
</evidence>
<sequence>MNISSSQATPSMDGDLVRLVQLDESALEPYLEMLGDPEGRRLTATKAVFSRPQIIEWLSSRATTAGRSDWAIIEQSTGEFAGEIVLNEFDEKKNSMNLRIALRGSDWFGRGLGGEAIQLVLEHVFNNTKLSKITLEVLTENARAIGAYEKSGFQPGREFSEGKHRFLRMSCDRYDFIRALAERKMAEHIDLENWQFGFDSAKRRAGLCNYTNKTITISRYLVDIHTIDESMQVVLHEVAHAMCGKRDGHSKKWLATAKSIGYRAERFTGTEIAQETATWVGTCKNGHTHYRYRQPSRPLACGLCGRGFSRSNLIVWQHRDELELED</sequence>
<dbReference type="AlphaFoldDB" id="A0A6J6J4C3"/>
<dbReference type="SMART" id="SM00731">
    <property type="entry name" value="SprT"/>
    <property type="match status" value="1"/>
</dbReference>